<accession>A0AAD7DDP1</accession>
<organism evidence="3 4">
    <name type="scientific">Mycena rosella</name>
    <name type="common">Pink bonnet</name>
    <name type="synonym">Agaricus rosellus</name>
    <dbReference type="NCBI Taxonomy" id="1033263"/>
    <lineage>
        <taxon>Eukaryota</taxon>
        <taxon>Fungi</taxon>
        <taxon>Dikarya</taxon>
        <taxon>Basidiomycota</taxon>
        <taxon>Agaricomycotina</taxon>
        <taxon>Agaricomycetes</taxon>
        <taxon>Agaricomycetidae</taxon>
        <taxon>Agaricales</taxon>
        <taxon>Marasmiineae</taxon>
        <taxon>Mycenaceae</taxon>
        <taxon>Mycena</taxon>
    </lineage>
</organism>
<dbReference type="AlphaFoldDB" id="A0AAD7DDP1"/>
<dbReference type="InterPro" id="IPR008949">
    <property type="entry name" value="Isoprenoid_synthase_dom_sf"/>
</dbReference>
<dbReference type="SFLD" id="SFLDG01021">
    <property type="entry name" value="Trichodiene_Synthase_Like"/>
    <property type="match status" value="1"/>
</dbReference>
<evidence type="ECO:0000256" key="2">
    <source>
        <dbReference type="ARBA" id="ARBA00023239"/>
    </source>
</evidence>
<comment type="similarity">
    <text evidence="1">Belongs to the trichodiene synthase family.</text>
</comment>
<dbReference type="GO" id="GO:0016838">
    <property type="term" value="F:carbon-oxygen lyase activity, acting on phosphates"/>
    <property type="evidence" value="ECO:0007669"/>
    <property type="project" value="InterPro"/>
</dbReference>
<name>A0AAD7DDP1_MYCRO</name>
<evidence type="ECO:0000256" key="1">
    <source>
        <dbReference type="ARBA" id="ARBA00007946"/>
    </source>
</evidence>
<gene>
    <name evidence="3" type="ORF">B0H17DRAFT_937940</name>
</gene>
<dbReference type="Gene3D" id="1.10.600.10">
    <property type="entry name" value="Farnesyl Diphosphate Synthase"/>
    <property type="match status" value="1"/>
</dbReference>
<proteinExistence type="inferred from homology"/>
<keyword evidence="2" id="KW-0456">Lyase</keyword>
<dbReference type="InterPro" id="IPR024652">
    <property type="entry name" value="Trichodiene_synth"/>
</dbReference>
<evidence type="ECO:0000313" key="3">
    <source>
        <dbReference type="EMBL" id="KAJ7688816.1"/>
    </source>
</evidence>
<sequence>MATKLTFHATNIRLLLNDIGHRYEPLPAYDENYWVPLHDWFIFTLGPTSSWTLPQLTELEHSSGGIIERSYPHLSMELRLLFAKLTAIAILIDDSIDDPTLYDEIVQFSRKLYRGEPQQNRMLALYHANINELSDVYGNDAVLRDLAVLPWISYIDGCLMERDIYTSQVSVQYLVIVCRFNLCFQCVPGNADTVLRPRSNGCSKLCDSPPSDGLALNFPHYLRSKSGISEAYAAGIFKSNREQNIPLKKYIKLVPDLVFFIEIMNDILSFHKEEIAGETHNLIHLRTRALASSGALGTGISGEWTVNDTFGMLCDQIRGATSRIDGLLQLERCERKMRGEPGLDDIHEADLALAKQWRGWRDGYISWHFECRRYKLDFLKLAFFGSVSVAADRRGSAFTTQGCRL</sequence>
<evidence type="ECO:0008006" key="5">
    <source>
        <dbReference type="Google" id="ProtNLM"/>
    </source>
</evidence>
<dbReference type="SUPFAM" id="SSF48576">
    <property type="entry name" value="Terpenoid synthases"/>
    <property type="match status" value="2"/>
</dbReference>
<protein>
    <recommendedName>
        <fullName evidence="5">Terpenoid synthase</fullName>
    </recommendedName>
</protein>
<dbReference type="SFLD" id="SFLDS00005">
    <property type="entry name" value="Isoprenoid_Synthase_Type_I"/>
    <property type="match status" value="1"/>
</dbReference>
<keyword evidence="4" id="KW-1185">Reference proteome</keyword>
<comment type="caution">
    <text evidence="3">The sequence shown here is derived from an EMBL/GenBank/DDBJ whole genome shotgun (WGS) entry which is preliminary data.</text>
</comment>
<dbReference type="EMBL" id="JARKIE010000076">
    <property type="protein sequence ID" value="KAJ7688816.1"/>
    <property type="molecule type" value="Genomic_DNA"/>
</dbReference>
<reference evidence="3" key="1">
    <citation type="submission" date="2023-03" db="EMBL/GenBank/DDBJ databases">
        <title>Massive genome expansion in bonnet fungi (Mycena s.s.) driven by repeated elements and novel gene families across ecological guilds.</title>
        <authorList>
            <consortium name="Lawrence Berkeley National Laboratory"/>
            <person name="Harder C.B."/>
            <person name="Miyauchi S."/>
            <person name="Viragh M."/>
            <person name="Kuo A."/>
            <person name="Thoen E."/>
            <person name="Andreopoulos B."/>
            <person name="Lu D."/>
            <person name="Skrede I."/>
            <person name="Drula E."/>
            <person name="Henrissat B."/>
            <person name="Morin E."/>
            <person name="Kohler A."/>
            <person name="Barry K."/>
            <person name="LaButti K."/>
            <person name="Morin E."/>
            <person name="Salamov A."/>
            <person name="Lipzen A."/>
            <person name="Mereny Z."/>
            <person name="Hegedus B."/>
            <person name="Baldrian P."/>
            <person name="Stursova M."/>
            <person name="Weitz H."/>
            <person name="Taylor A."/>
            <person name="Grigoriev I.V."/>
            <person name="Nagy L.G."/>
            <person name="Martin F."/>
            <person name="Kauserud H."/>
        </authorList>
    </citation>
    <scope>NUCLEOTIDE SEQUENCE</scope>
    <source>
        <strain evidence="3">CBHHK067</strain>
    </source>
</reference>
<dbReference type="Proteomes" id="UP001221757">
    <property type="component" value="Unassembled WGS sequence"/>
</dbReference>
<evidence type="ECO:0000313" key="4">
    <source>
        <dbReference type="Proteomes" id="UP001221757"/>
    </source>
</evidence>